<dbReference type="Pfam" id="PF13482">
    <property type="entry name" value="RNase_H_2"/>
    <property type="match status" value="1"/>
</dbReference>
<dbReference type="AlphaFoldDB" id="A0A0E3JZE3"/>
<dbReference type="PANTHER" id="PTHR38462:SF1">
    <property type="entry name" value="YPRB RIBONUCLEASE H-LIKE DOMAIN-CONTAINING PROTEIN"/>
    <property type="match status" value="1"/>
</dbReference>
<dbReference type="RefSeq" id="WP_029159687.1">
    <property type="nucleotide sequence ID" value="NZ_CP009933.1"/>
</dbReference>
<dbReference type="HOGENOM" id="CLU_1048471_0_0_9"/>
<gene>
    <name evidence="2" type="ORF">CSCA_1077</name>
</gene>
<dbReference type="InterPro" id="IPR012337">
    <property type="entry name" value="RNaseH-like_sf"/>
</dbReference>
<protein>
    <recommendedName>
        <fullName evidence="1">YprB ribonuclease H-like domain-containing protein</fullName>
    </recommendedName>
</protein>
<dbReference type="EMBL" id="CP009933">
    <property type="protein sequence ID" value="AKA68202.1"/>
    <property type="molecule type" value="Genomic_DNA"/>
</dbReference>
<dbReference type="InterPro" id="IPR036397">
    <property type="entry name" value="RNaseH_sf"/>
</dbReference>
<accession>A0A0E3JZE3</accession>
<dbReference type="SUPFAM" id="SSF53098">
    <property type="entry name" value="Ribonuclease H-like"/>
    <property type="match status" value="1"/>
</dbReference>
<organism evidence="2 3">
    <name type="scientific">Clostridium scatologenes</name>
    <dbReference type="NCBI Taxonomy" id="1548"/>
    <lineage>
        <taxon>Bacteria</taxon>
        <taxon>Bacillati</taxon>
        <taxon>Bacillota</taxon>
        <taxon>Clostridia</taxon>
        <taxon>Eubacteriales</taxon>
        <taxon>Clostridiaceae</taxon>
        <taxon>Clostridium</taxon>
    </lineage>
</organism>
<reference evidence="2 3" key="1">
    <citation type="journal article" date="2015" name="J. Biotechnol.">
        <title>Complete genome sequence of a malodorant-producing acetogen, Clostridium scatologenes ATCC 25775(T).</title>
        <authorList>
            <person name="Zhu Z."/>
            <person name="Guo T."/>
            <person name="Zheng H."/>
            <person name="Song T."/>
            <person name="Ouyang P."/>
            <person name="Xie J."/>
        </authorList>
    </citation>
    <scope>NUCLEOTIDE SEQUENCE [LARGE SCALE GENOMIC DNA]</scope>
    <source>
        <strain evidence="2 3">ATCC 25775</strain>
    </source>
</reference>
<dbReference type="PANTHER" id="PTHR38462">
    <property type="entry name" value="EXONUCLEASE-LIKE PROTEIN"/>
    <property type="match status" value="1"/>
</dbReference>
<proteinExistence type="predicted"/>
<dbReference type="InterPro" id="IPR038720">
    <property type="entry name" value="YprB_RNase_H-like_dom"/>
</dbReference>
<dbReference type="Gene3D" id="3.30.420.10">
    <property type="entry name" value="Ribonuclease H-like superfamily/Ribonuclease H"/>
    <property type="match status" value="1"/>
</dbReference>
<dbReference type="STRING" id="1548.CSCA_1077"/>
<evidence type="ECO:0000313" key="3">
    <source>
        <dbReference type="Proteomes" id="UP000033115"/>
    </source>
</evidence>
<evidence type="ECO:0000259" key="1">
    <source>
        <dbReference type="Pfam" id="PF13482"/>
    </source>
</evidence>
<name>A0A0E3JZE3_CLOSL</name>
<dbReference type="GO" id="GO:0003676">
    <property type="term" value="F:nucleic acid binding"/>
    <property type="evidence" value="ECO:0007669"/>
    <property type="project" value="InterPro"/>
</dbReference>
<dbReference type="KEGG" id="csq:CSCA_1077"/>
<sequence>MFIEEYKEVLDLHENVFQYYNMDKVAYFDIETTGFDKEEDRVILISLGRFKDDKFFCIKQYFAEDLEDEKEILYNFKKDLLEYKKWCSYNGIAFDEPFIKKRMEKQNIIFESPKYHIDLYRLIRPYYRQMGMERCNLKTVEKYIGIEREDKIDGGISVDLYKEFLLTSNKELKKKIMLHNYEDVLSLPKIHELIFKIENDHDLVRENVITKKQCRYLKSLLKKNNIVLNVDIDRISKKAAARAIDNILRGCVDCNELEEIISNSY</sequence>
<keyword evidence="3" id="KW-1185">Reference proteome</keyword>
<feature type="domain" description="YprB ribonuclease H-like" evidence="1">
    <location>
        <begin position="26"/>
        <end position="193"/>
    </location>
</feature>
<dbReference type="Proteomes" id="UP000033115">
    <property type="component" value="Chromosome"/>
</dbReference>
<evidence type="ECO:0000313" key="2">
    <source>
        <dbReference type="EMBL" id="AKA68202.1"/>
    </source>
</evidence>